<reference evidence="2 3" key="1">
    <citation type="submission" date="2019-05" db="EMBL/GenBank/DDBJ databases">
        <title>Another draft genome of Portunus trituberculatus and its Hox gene families provides insights of decapod evolution.</title>
        <authorList>
            <person name="Jeong J.-H."/>
            <person name="Song I."/>
            <person name="Kim S."/>
            <person name="Choi T."/>
            <person name="Kim D."/>
            <person name="Ryu S."/>
            <person name="Kim W."/>
        </authorList>
    </citation>
    <scope>NUCLEOTIDE SEQUENCE [LARGE SCALE GENOMIC DNA]</scope>
    <source>
        <tissue evidence="2">Muscle</tissue>
    </source>
</reference>
<evidence type="ECO:0000256" key="1">
    <source>
        <dbReference type="SAM" id="MobiDB-lite"/>
    </source>
</evidence>
<dbReference type="EMBL" id="VSRR010003927">
    <property type="protein sequence ID" value="MPC37929.1"/>
    <property type="molecule type" value="Genomic_DNA"/>
</dbReference>
<accession>A0A5B7EY29</accession>
<proteinExistence type="predicted"/>
<organism evidence="2 3">
    <name type="scientific">Portunus trituberculatus</name>
    <name type="common">Swimming crab</name>
    <name type="synonym">Neptunus trituberculatus</name>
    <dbReference type="NCBI Taxonomy" id="210409"/>
    <lineage>
        <taxon>Eukaryota</taxon>
        <taxon>Metazoa</taxon>
        <taxon>Ecdysozoa</taxon>
        <taxon>Arthropoda</taxon>
        <taxon>Crustacea</taxon>
        <taxon>Multicrustacea</taxon>
        <taxon>Malacostraca</taxon>
        <taxon>Eumalacostraca</taxon>
        <taxon>Eucarida</taxon>
        <taxon>Decapoda</taxon>
        <taxon>Pleocyemata</taxon>
        <taxon>Brachyura</taxon>
        <taxon>Eubrachyura</taxon>
        <taxon>Portunoidea</taxon>
        <taxon>Portunidae</taxon>
        <taxon>Portuninae</taxon>
        <taxon>Portunus</taxon>
    </lineage>
</organism>
<evidence type="ECO:0000313" key="3">
    <source>
        <dbReference type="Proteomes" id="UP000324222"/>
    </source>
</evidence>
<feature type="compositionally biased region" description="Basic residues" evidence="1">
    <location>
        <begin position="1"/>
        <end position="12"/>
    </location>
</feature>
<gene>
    <name evidence="2" type="ORF">E2C01_031424</name>
</gene>
<dbReference type="AlphaFoldDB" id="A0A5B7EY29"/>
<dbReference type="Proteomes" id="UP000324222">
    <property type="component" value="Unassembled WGS sequence"/>
</dbReference>
<sequence>MQNAAKHWKRFSPRTQQRSPQLPPSNRVLRPFKEITKMSGIWYCSLFGAAKSTHDARRSRTSLFRFRCSGDEHSARNQSENIVSMVKAA</sequence>
<keyword evidence="3" id="KW-1185">Reference proteome</keyword>
<comment type="caution">
    <text evidence="2">The sequence shown here is derived from an EMBL/GenBank/DDBJ whole genome shotgun (WGS) entry which is preliminary data.</text>
</comment>
<name>A0A5B7EY29_PORTR</name>
<evidence type="ECO:0000313" key="2">
    <source>
        <dbReference type="EMBL" id="MPC37929.1"/>
    </source>
</evidence>
<feature type="region of interest" description="Disordered" evidence="1">
    <location>
        <begin position="1"/>
        <end position="27"/>
    </location>
</feature>
<protein>
    <submittedName>
        <fullName evidence="2">Uncharacterized protein</fullName>
    </submittedName>
</protein>